<dbReference type="RefSeq" id="XP_016256698.1">
    <property type="nucleotide sequence ID" value="XM_016412944.1"/>
</dbReference>
<sequence length="141" mass="16649">MEVMKHFAEVVGRATPGRLDKEEALDKNKERTTAKTIPNKIRKFMSQWQRKTHLTIPKDVHDSMAPYIKHVLRHKIPLSIEEKEPTYLTIENYVAMEEFLWLNDHHDYAHEASRVDCSAPLKMHCYTSARLQEIFKAKYKV</sequence>
<dbReference type="PANTHER" id="PTHR37535:SF3">
    <property type="entry name" value="FLUG DOMAIN-CONTAINING PROTEIN"/>
    <property type="match status" value="1"/>
</dbReference>
<dbReference type="AlphaFoldDB" id="A0A0D2BG91"/>
<protein>
    <submittedName>
        <fullName evidence="1">Uncharacterized protein</fullName>
    </submittedName>
</protein>
<dbReference type="STRING" id="215243.A0A0D2BG91"/>
<evidence type="ECO:0000313" key="1">
    <source>
        <dbReference type="EMBL" id="KIW36482.1"/>
    </source>
</evidence>
<gene>
    <name evidence="1" type="ORF">PV06_11297</name>
</gene>
<keyword evidence="2" id="KW-1185">Reference proteome</keyword>
<proteinExistence type="predicted"/>
<dbReference type="PANTHER" id="PTHR37535">
    <property type="entry name" value="FLUG DOMAIN PROTEIN"/>
    <property type="match status" value="1"/>
</dbReference>
<dbReference type="EMBL" id="KN847356">
    <property type="protein sequence ID" value="KIW36482.1"/>
    <property type="molecule type" value="Genomic_DNA"/>
</dbReference>
<name>A0A0D2BG91_9EURO</name>
<dbReference type="OrthoDB" id="3522412at2759"/>
<evidence type="ECO:0000313" key="2">
    <source>
        <dbReference type="Proteomes" id="UP000053342"/>
    </source>
</evidence>
<dbReference type="HOGENOM" id="CLU_133012_0_0_1"/>
<dbReference type="VEuPathDB" id="FungiDB:PV06_11297"/>
<organism evidence="1 2">
    <name type="scientific">Exophiala oligosperma</name>
    <dbReference type="NCBI Taxonomy" id="215243"/>
    <lineage>
        <taxon>Eukaryota</taxon>
        <taxon>Fungi</taxon>
        <taxon>Dikarya</taxon>
        <taxon>Ascomycota</taxon>
        <taxon>Pezizomycotina</taxon>
        <taxon>Eurotiomycetes</taxon>
        <taxon>Chaetothyriomycetidae</taxon>
        <taxon>Chaetothyriales</taxon>
        <taxon>Herpotrichiellaceae</taxon>
        <taxon>Exophiala</taxon>
    </lineage>
</organism>
<dbReference type="GeneID" id="27363371"/>
<dbReference type="Proteomes" id="UP000053342">
    <property type="component" value="Unassembled WGS sequence"/>
</dbReference>
<accession>A0A0D2BG91</accession>
<reference evidence="1 2" key="1">
    <citation type="submission" date="2015-01" db="EMBL/GenBank/DDBJ databases">
        <title>The Genome Sequence of Exophiala oligosperma CBS72588.</title>
        <authorList>
            <consortium name="The Broad Institute Genomics Platform"/>
            <person name="Cuomo C."/>
            <person name="de Hoog S."/>
            <person name="Gorbushina A."/>
            <person name="Stielow B."/>
            <person name="Teixiera M."/>
            <person name="Abouelleil A."/>
            <person name="Chapman S.B."/>
            <person name="Priest M."/>
            <person name="Young S.K."/>
            <person name="Wortman J."/>
            <person name="Nusbaum C."/>
            <person name="Birren B."/>
        </authorList>
    </citation>
    <scope>NUCLEOTIDE SEQUENCE [LARGE SCALE GENOMIC DNA]</scope>
    <source>
        <strain evidence="1 2">CBS 72588</strain>
    </source>
</reference>